<accession>A0AAV9VNV2</accession>
<evidence type="ECO:0000256" key="2">
    <source>
        <dbReference type="ARBA" id="ARBA00023015"/>
    </source>
</evidence>
<feature type="compositionally biased region" description="Polar residues" evidence="5">
    <location>
        <begin position="224"/>
        <end position="256"/>
    </location>
</feature>
<dbReference type="InterPro" id="IPR036638">
    <property type="entry name" value="HLH_DNA-bd_sf"/>
</dbReference>
<name>A0AAV9VNV2_9PEZI</name>
<evidence type="ECO:0000259" key="6">
    <source>
        <dbReference type="PROSITE" id="PS50888"/>
    </source>
</evidence>
<keyword evidence="3" id="KW-0804">Transcription</keyword>
<dbReference type="SMART" id="SM00353">
    <property type="entry name" value="HLH"/>
    <property type="match status" value="1"/>
</dbReference>
<keyword evidence="2" id="KW-0805">Transcription regulation</keyword>
<evidence type="ECO:0000256" key="4">
    <source>
        <dbReference type="ARBA" id="ARBA00023242"/>
    </source>
</evidence>
<feature type="compositionally biased region" description="Polar residues" evidence="5">
    <location>
        <begin position="264"/>
        <end position="279"/>
    </location>
</feature>
<comment type="caution">
    <text evidence="7">The sequence shown here is derived from an EMBL/GenBank/DDBJ whole genome shotgun (WGS) entry which is preliminary data.</text>
</comment>
<dbReference type="SUPFAM" id="SSF47459">
    <property type="entry name" value="HLH, helix-loop-helix DNA-binding domain"/>
    <property type="match status" value="1"/>
</dbReference>
<dbReference type="GO" id="GO:0005634">
    <property type="term" value="C:nucleus"/>
    <property type="evidence" value="ECO:0007669"/>
    <property type="project" value="UniProtKB-SubCell"/>
</dbReference>
<evidence type="ECO:0000313" key="7">
    <source>
        <dbReference type="EMBL" id="KAK6363672.1"/>
    </source>
</evidence>
<dbReference type="Gene3D" id="4.10.280.10">
    <property type="entry name" value="Helix-loop-helix DNA-binding domain"/>
    <property type="match status" value="1"/>
</dbReference>
<dbReference type="PANTHER" id="PTHR46117:SF3">
    <property type="entry name" value="FI24210P1"/>
    <property type="match status" value="1"/>
</dbReference>
<keyword evidence="4" id="KW-0539">Nucleus</keyword>
<organism evidence="7 8">
    <name type="scientific">Orbilia blumenaviensis</name>
    <dbReference type="NCBI Taxonomy" id="1796055"/>
    <lineage>
        <taxon>Eukaryota</taxon>
        <taxon>Fungi</taxon>
        <taxon>Dikarya</taxon>
        <taxon>Ascomycota</taxon>
        <taxon>Pezizomycotina</taxon>
        <taxon>Orbiliomycetes</taxon>
        <taxon>Orbiliales</taxon>
        <taxon>Orbiliaceae</taxon>
        <taxon>Orbilia</taxon>
    </lineage>
</organism>
<dbReference type="PROSITE" id="PS50888">
    <property type="entry name" value="BHLH"/>
    <property type="match status" value="1"/>
</dbReference>
<dbReference type="PANTHER" id="PTHR46117">
    <property type="entry name" value="FI24210P1"/>
    <property type="match status" value="1"/>
</dbReference>
<proteinExistence type="predicted"/>
<dbReference type="GO" id="GO:0000978">
    <property type="term" value="F:RNA polymerase II cis-regulatory region sequence-specific DNA binding"/>
    <property type="evidence" value="ECO:0007669"/>
    <property type="project" value="TreeGrafter"/>
</dbReference>
<evidence type="ECO:0000256" key="1">
    <source>
        <dbReference type="ARBA" id="ARBA00004123"/>
    </source>
</evidence>
<dbReference type="AlphaFoldDB" id="A0AAV9VNV2"/>
<dbReference type="InterPro" id="IPR011598">
    <property type="entry name" value="bHLH_dom"/>
</dbReference>
<dbReference type="CDD" id="cd11387">
    <property type="entry name" value="bHLHzip_USF_MITF"/>
    <property type="match status" value="1"/>
</dbReference>
<evidence type="ECO:0000313" key="8">
    <source>
        <dbReference type="Proteomes" id="UP001373714"/>
    </source>
</evidence>
<dbReference type="InterPro" id="IPR051732">
    <property type="entry name" value="USF"/>
</dbReference>
<dbReference type="GO" id="GO:0046983">
    <property type="term" value="F:protein dimerization activity"/>
    <property type="evidence" value="ECO:0007669"/>
    <property type="project" value="InterPro"/>
</dbReference>
<protein>
    <recommendedName>
        <fullName evidence="6">BHLH domain-containing protein</fullName>
    </recommendedName>
</protein>
<keyword evidence="8" id="KW-1185">Reference proteome</keyword>
<feature type="region of interest" description="Disordered" evidence="5">
    <location>
        <begin position="212"/>
        <end position="340"/>
    </location>
</feature>
<sequence>MPLSVNASTRTDPFLFDFEADLGPEPQKTAATMENSQHFIKDEHNDQQNGRFVHNNEFSAFGGSAGFGIDPSELSMNQQNGLMFSNNNNNLQQFSGSAITDDELLDSLGTSYGFQGGHMGGGFNPNDMDNLPAGLGGQSIQLSSNMNPMYSHTPEDAPIQSPFVRGFPQFRHHIQTQQMDTPSSYNPSPTIMSSSADVHGTSFSDMMMAKNKRKARPDIERAGSSKNAVPQNPRQGSLSLNTTESGMQAQPIQNSHMGRHGHQKSLSGTWDGTPTSLSYIESPMSSPGPGSAGHRQISDILGGKHASLPTKVDGMSPSQQSQEAKRRRRRESHNLVERRRRDNINERIQELSFLVPQHRLEDEKVRKHLQNNTPLSPGLHGASPPRATSMLAGGLGRRASGVGATALSIPLEEKDRVPNKGDILNGAVGWTKDLMWALYQKIKQEKEMQQKLEALGQPFPITKNDEMKRMEAELISTFESGATGPEPFRYSRGHGSGLRVPGFTDLAGAPLNGQADHGGLPINNQQFWHNTGSADMSGNLAFKEEDEFGMDVS</sequence>
<dbReference type="Pfam" id="PF00010">
    <property type="entry name" value="HLH"/>
    <property type="match status" value="1"/>
</dbReference>
<comment type="subcellular location">
    <subcellularLocation>
        <location evidence="1">Nucleus</location>
    </subcellularLocation>
</comment>
<gene>
    <name evidence="7" type="ORF">TWF730_001092</name>
</gene>
<reference evidence="7 8" key="1">
    <citation type="submission" date="2019-10" db="EMBL/GenBank/DDBJ databases">
        <authorList>
            <person name="Palmer J.M."/>
        </authorList>
    </citation>
    <scope>NUCLEOTIDE SEQUENCE [LARGE SCALE GENOMIC DNA]</scope>
    <source>
        <strain evidence="7 8">TWF730</strain>
    </source>
</reference>
<evidence type="ECO:0000256" key="5">
    <source>
        <dbReference type="SAM" id="MobiDB-lite"/>
    </source>
</evidence>
<dbReference type="EMBL" id="JAVHNS010000001">
    <property type="protein sequence ID" value="KAK6363672.1"/>
    <property type="molecule type" value="Genomic_DNA"/>
</dbReference>
<feature type="domain" description="BHLH" evidence="6">
    <location>
        <begin position="328"/>
        <end position="434"/>
    </location>
</feature>
<evidence type="ECO:0000256" key="3">
    <source>
        <dbReference type="ARBA" id="ARBA00023163"/>
    </source>
</evidence>
<dbReference type="Proteomes" id="UP001373714">
    <property type="component" value="Unassembled WGS sequence"/>
</dbReference>
<dbReference type="GO" id="GO:0000981">
    <property type="term" value="F:DNA-binding transcription factor activity, RNA polymerase II-specific"/>
    <property type="evidence" value="ECO:0007669"/>
    <property type="project" value="TreeGrafter"/>
</dbReference>
<feature type="compositionally biased region" description="Low complexity" evidence="5">
    <location>
        <begin position="282"/>
        <end position="293"/>
    </location>
</feature>